<dbReference type="Proteomes" id="UP001356427">
    <property type="component" value="Unassembled WGS sequence"/>
</dbReference>
<sequence length="84" mass="9746">MLYFEQNGNLTHCQLQLLLLSQLFKLIVNSQDINTFDRKQLNILRKPPSSAIIPPSRRILNHHHHRHTTHHPYHAGSLGLSPQL</sequence>
<dbReference type="EMBL" id="JAGTTL010000026">
    <property type="protein sequence ID" value="KAK6301753.1"/>
    <property type="molecule type" value="Genomic_DNA"/>
</dbReference>
<evidence type="ECO:0000256" key="1">
    <source>
        <dbReference type="SAM" id="MobiDB-lite"/>
    </source>
</evidence>
<proteinExistence type="predicted"/>
<evidence type="ECO:0000313" key="3">
    <source>
        <dbReference type="Proteomes" id="UP001356427"/>
    </source>
</evidence>
<feature type="compositionally biased region" description="Basic residues" evidence="1">
    <location>
        <begin position="62"/>
        <end position="73"/>
    </location>
</feature>
<organism evidence="2 3">
    <name type="scientific">Coregonus suidteri</name>
    <dbReference type="NCBI Taxonomy" id="861788"/>
    <lineage>
        <taxon>Eukaryota</taxon>
        <taxon>Metazoa</taxon>
        <taxon>Chordata</taxon>
        <taxon>Craniata</taxon>
        <taxon>Vertebrata</taxon>
        <taxon>Euteleostomi</taxon>
        <taxon>Actinopterygii</taxon>
        <taxon>Neopterygii</taxon>
        <taxon>Teleostei</taxon>
        <taxon>Protacanthopterygii</taxon>
        <taxon>Salmoniformes</taxon>
        <taxon>Salmonidae</taxon>
        <taxon>Coregoninae</taxon>
        <taxon>Coregonus</taxon>
    </lineage>
</organism>
<dbReference type="AlphaFoldDB" id="A0AAN8L1G3"/>
<reference evidence="2 3" key="1">
    <citation type="submission" date="2021-04" db="EMBL/GenBank/DDBJ databases">
        <authorList>
            <person name="De Guttry C."/>
            <person name="Zahm M."/>
            <person name="Klopp C."/>
            <person name="Cabau C."/>
            <person name="Louis A."/>
            <person name="Berthelot C."/>
            <person name="Parey E."/>
            <person name="Roest Crollius H."/>
            <person name="Montfort J."/>
            <person name="Robinson-Rechavi M."/>
            <person name="Bucao C."/>
            <person name="Bouchez O."/>
            <person name="Gislard M."/>
            <person name="Lluch J."/>
            <person name="Milhes M."/>
            <person name="Lampietro C."/>
            <person name="Lopez Roques C."/>
            <person name="Donnadieu C."/>
            <person name="Braasch I."/>
            <person name="Desvignes T."/>
            <person name="Postlethwait J."/>
            <person name="Bobe J."/>
            <person name="Wedekind C."/>
            <person name="Guiguen Y."/>
        </authorList>
    </citation>
    <scope>NUCLEOTIDE SEQUENCE [LARGE SCALE GENOMIC DNA]</scope>
    <source>
        <strain evidence="2">Cs_M1</strain>
        <tissue evidence="2">Blood</tissue>
    </source>
</reference>
<feature type="region of interest" description="Disordered" evidence="1">
    <location>
        <begin position="62"/>
        <end position="84"/>
    </location>
</feature>
<gene>
    <name evidence="2" type="ORF">J4Q44_G00278060</name>
</gene>
<name>A0AAN8L1G3_9TELE</name>
<accession>A0AAN8L1G3</accession>
<evidence type="ECO:0000313" key="2">
    <source>
        <dbReference type="EMBL" id="KAK6301753.1"/>
    </source>
</evidence>
<keyword evidence="3" id="KW-1185">Reference proteome</keyword>
<comment type="caution">
    <text evidence="2">The sequence shown here is derived from an EMBL/GenBank/DDBJ whole genome shotgun (WGS) entry which is preliminary data.</text>
</comment>
<protein>
    <submittedName>
        <fullName evidence="2">Uncharacterized protein</fullName>
    </submittedName>
</protein>